<evidence type="ECO:0000259" key="3">
    <source>
        <dbReference type="Pfam" id="PF13505"/>
    </source>
</evidence>
<dbReference type="EMBL" id="LR699119">
    <property type="protein sequence ID" value="VVC74827.1"/>
    <property type="molecule type" value="Genomic_DNA"/>
</dbReference>
<keyword evidence="1 2" id="KW-0732">Signal</keyword>
<dbReference type="Gene3D" id="2.40.160.20">
    <property type="match status" value="1"/>
</dbReference>
<evidence type="ECO:0000256" key="1">
    <source>
        <dbReference type="ARBA" id="ARBA00022729"/>
    </source>
</evidence>
<dbReference type="AlphaFoldDB" id="A0A5E4PEI0"/>
<keyword evidence="5" id="KW-1185">Reference proteome</keyword>
<protein>
    <recommendedName>
        <fullName evidence="3">Outer membrane protein beta-barrel domain-containing protein</fullName>
    </recommendedName>
</protein>
<feature type="chain" id="PRO_5022757642" description="Outer membrane protein beta-barrel domain-containing protein" evidence="2">
    <location>
        <begin position="22"/>
        <end position="187"/>
    </location>
</feature>
<evidence type="ECO:0000313" key="5">
    <source>
        <dbReference type="Proteomes" id="UP000324194"/>
    </source>
</evidence>
<dbReference type="Proteomes" id="UP000324194">
    <property type="component" value="Chromosome 1"/>
</dbReference>
<feature type="domain" description="Outer membrane protein beta-barrel" evidence="3">
    <location>
        <begin position="8"/>
        <end position="186"/>
    </location>
</feature>
<dbReference type="InterPro" id="IPR011250">
    <property type="entry name" value="OMP/PagP_B-barrel"/>
</dbReference>
<dbReference type="KEGG" id="asip:AQUSIP_00990"/>
<organism evidence="4 5">
    <name type="scientific">Aquicella siphonis</name>
    <dbReference type="NCBI Taxonomy" id="254247"/>
    <lineage>
        <taxon>Bacteria</taxon>
        <taxon>Pseudomonadati</taxon>
        <taxon>Pseudomonadota</taxon>
        <taxon>Gammaproteobacteria</taxon>
        <taxon>Legionellales</taxon>
        <taxon>Coxiellaceae</taxon>
        <taxon>Aquicella</taxon>
    </lineage>
</organism>
<proteinExistence type="predicted"/>
<dbReference type="OrthoDB" id="5636097at2"/>
<accession>A0A5E4PEI0</accession>
<dbReference type="RefSeq" id="WP_148337582.1">
    <property type="nucleotide sequence ID" value="NZ_LR699119.1"/>
</dbReference>
<evidence type="ECO:0000256" key="2">
    <source>
        <dbReference type="SAM" id="SignalP"/>
    </source>
</evidence>
<feature type="signal peptide" evidence="2">
    <location>
        <begin position="1"/>
        <end position="21"/>
    </location>
</feature>
<sequence length="187" mass="19513">MLKKLSVASAILVLTANTALANSGPYVGAGLGITSNTATTQTFGSFRGVPLSVFAGYGGIVYQNFYLAGELTGILATGELSNQGAVRTSYGYGASVVPGFVLCDHTITFARLGIVRTHFSQVRVPTASTTTNQTGGQFGLGIQTALTQNVDLRGEYDFIAYKSISSGGYSAHPRSDVATASLVYKFM</sequence>
<evidence type="ECO:0000313" key="4">
    <source>
        <dbReference type="EMBL" id="VVC74827.1"/>
    </source>
</evidence>
<dbReference type="InterPro" id="IPR027385">
    <property type="entry name" value="Beta-barrel_OMP"/>
</dbReference>
<reference evidence="4 5" key="1">
    <citation type="submission" date="2019-08" db="EMBL/GenBank/DDBJ databases">
        <authorList>
            <person name="Guy L."/>
        </authorList>
    </citation>
    <scope>NUCLEOTIDE SEQUENCE [LARGE SCALE GENOMIC DNA]</scope>
    <source>
        <strain evidence="4 5">SGT-108</strain>
    </source>
</reference>
<dbReference type="Pfam" id="PF13505">
    <property type="entry name" value="OMP_b-brl"/>
    <property type="match status" value="1"/>
</dbReference>
<gene>
    <name evidence="4" type="ORF">AQUSIP_00990</name>
</gene>
<name>A0A5E4PEI0_9COXI</name>
<dbReference type="SUPFAM" id="SSF56925">
    <property type="entry name" value="OMPA-like"/>
    <property type="match status" value="1"/>
</dbReference>